<dbReference type="AlphaFoldDB" id="A0A094WA66"/>
<dbReference type="RefSeq" id="WP_161781739.1">
    <property type="nucleotide sequence ID" value="NZ_JPGK01000006.1"/>
</dbReference>
<dbReference type="Proteomes" id="UP000029452">
    <property type="component" value="Unassembled WGS sequence"/>
</dbReference>
<proteinExistence type="predicted"/>
<organism evidence="2 3">
    <name type="scientific">Leptospirillum ferriphilum</name>
    <dbReference type="NCBI Taxonomy" id="178606"/>
    <lineage>
        <taxon>Bacteria</taxon>
        <taxon>Pseudomonadati</taxon>
        <taxon>Nitrospirota</taxon>
        <taxon>Nitrospiria</taxon>
        <taxon>Nitrospirales</taxon>
        <taxon>Nitrospiraceae</taxon>
        <taxon>Leptospirillum</taxon>
    </lineage>
</organism>
<protein>
    <submittedName>
        <fullName evidence="2">Uncharacterized protein</fullName>
    </submittedName>
</protein>
<feature type="compositionally biased region" description="Basic and acidic residues" evidence="1">
    <location>
        <begin position="7"/>
        <end position="24"/>
    </location>
</feature>
<gene>
    <name evidence="2" type="ORF">LptCag_0038</name>
</gene>
<evidence type="ECO:0000256" key="1">
    <source>
        <dbReference type="SAM" id="MobiDB-lite"/>
    </source>
</evidence>
<comment type="caution">
    <text evidence="2">The sequence shown here is derived from an EMBL/GenBank/DDBJ whole genome shotgun (WGS) entry which is preliminary data.</text>
</comment>
<accession>A0A094WA66</accession>
<name>A0A094WA66_9BACT</name>
<evidence type="ECO:0000313" key="3">
    <source>
        <dbReference type="Proteomes" id="UP000029452"/>
    </source>
</evidence>
<sequence length="61" mass="6859">MGPSIAKRSEGWTKYHVRMTEESAGKPGGRKKKPTLSGSSGKKNVRHPVYHGSVFFRWMVL</sequence>
<evidence type="ECO:0000313" key="2">
    <source>
        <dbReference type="EMBL" id="KGA93425.1"/>
    </source>
</evidence>
<dbReference type="EMBL" id="JPGK01000006">
    <property type="protein sequence ID" value="KGA93425.1"/>
    <property type="molecule type" value="Genomic_DNA"/>
</dbReference>
<feature type="region of interest" description="Disordered" evidence="1">
    <location>
        <begin position="1"/>
        <end position="44"/>
    </location>
</feature>
<dbReference type="PATRIC" id="fig|178606.4.peg.1636"/>
<reference evidence="2 3" key="1">
    <citation type="submission" date="2014-06" db="EMBL/GenBank/DDBJ databases">
        <title>Draft genome sequence of iron oxidizing acidophile Leptospirillum ferriphilum DSM14647.</title>
        <authorList>
            <person name="Cardenas J.P."/>
            <person name="Lazcano M."/>
            <person name="Ossandon F.J."/>
            <person name="Corbett M."/>
            <person name="Holmes D.S."/>
            <person name="Watkin E."/>
        </authorList>
    </citation>
    <scope>NUCLEOTIDE SEQUENCE [LARGE SCALE GENOMIC DNA]</scope>
    <source>
        <strain evidence="2 3">DSM 14647</strain>
    </source>
</reference>